<sequence length="83" mass="9903">MSVHKDLIKHAYNQNQDYQEFLRMDQLREAYIEEAVELCKQGQPFTTDKINQVTNNMNRLTVRMLPKRKNVTVEMVQEYVGKL</sequence>
<protein>
    <submittedName>
        <fullName evidence="1">DUF2533 family protein</fullName>
    </submittedName>
</protein>
<evidence type="ECO:0000313" key="1">
    <source>
        <dbReference type="EMBL" id="MBY0096177.1"/>
    </source>
</evidence>
<comment type="caution">
    <text evidence="1">The sequence shown here is derived from an EMBL/GenBank/DDBJ whole genome shotgun (WGS) entry which is preliminary data.</text>
</comment>
<evidence type="ECO:0000313" key="2">
    <source>
        <dbReference type="Proteomes" id="UP000769780"/>
    </source>
</evidence>
<organism evidence="1 2">
    <name type="scientific">Mesobacillus maritimus</name>
    <dbReference type="NCBI Taxonomy" id="1643336"/>
    <lineage>
        <taxon>Bacteria</taxon>
        <taxon>Bacillati</taxon>
        <taxon>Bacillota</taxon>
        <taxon>Bacilli</taxon>
        <taxon>Bacillales</taxon>
        <taxon>Bacillaceae</taxon>
        <taxon>Mesobacillus</taxon>
    </lineage>
</organism>
<proteinExistence type="predicted"/>
<dbReference type="EMBL" id="JACWFH010000007">
    <property type="protein sequence ID" value="MBY0096177.1"/>
    <property type="molecule type" value="Genomic_DNA"/>
</dbReference>
<keyword evidence="2" id="KW-1185">Reference proteome</keyword>
<dbReference type="Proteomes" id="UP000769780">
    <property type="component" value="Unassembled WGS sequence"/>
</dbReference>
<dbReference type="RefSeq" id="WP_221871793.1">
    <property type="nucleotide sequence ID" value="NZ_JACWFH010000007.1"/>
</dbReference>
<dbReference type="Pfam" id="PF10752">
    <property type="entry name" value="DUF2533"/>
    <property type="match status" value="1"/>
</dbReference>
<gene>
    <name evidence="1" type="ORF">H0185_05080</name>
</gene>
<dbReference type="InterPro" id="IPR019688">
    <property type="entry name" value="DUF2533"/>
</dbReference>
<reference evidence="1 2" key="1">
    <citation type="submission" date="2020-07" db="EMBL/GenBank/DDBJ databases">
        <title>Fungal Genomes of the International Space Station.</title>
        <authorList>
            <person name="Seuylemezian A."/>
            <person name="Singh N.K."/>
            <person name="Wood J."/>
            <person name="Venkateswaran K."/>
        </authorList>
    </citation>
    <scope>NUCLEOTIDE SEQUENCE [LARGE SCALE GENOMIC DNA]</scope>
    <source>
        <strain evidence="1 2">PL-B2</strain>
    </source>
</reference>
<accession>A0ABS7K1P2</accession>
<name>A0ABS7K1P2_9BACI</name>